<evidence type="ECO:0000256" key="9">
    <source>
        <dbReference type="SAM" id="SignalP"/>
    </source>
</evidence>
<evidence type="ECO:0000256" key="1">
    <source>
        <dbReference type="ARBA" id="ARBA00004022"/>
    </source>
</evidence>
<dbReference type="AlphaFoldDB" id="A0A7R9VUS2"/>
<feature type="binding site" evidence="8">
    <location>
        <position position="188"/>
    </location>
    <ligand>
        <name>chlorophyll a</name>
        <dbReference type="ChEBI" id="CHEBI:58416"/>
        <label>1</label>
    </ligand>
</feature>
<evidence type="ECO:0000256" key="3">
    <source>
        <dbReference type="ARBA" id="ARBA00005933"/>
    </source>
</evidence>
<feature type="binding site" evidence="8">
    <location>
        <position position="183"/>
    </location>
    <ligand>
        <name>chlorophyll a</name>
        <dbReference type="ChEBI" id="CHEBI:58416"/>
        <label>1</label>
    </ligand>
</feature>
<proteinExistence type="inferred from homology"/>
<feature type="binding site" evidence="8">
    <location>
        <position position="75"/>
    </location>
    <ligand>
        <name>chlorophyll a</name>
        <dbReference type="ChEBI" id="CHEBI:58416"/>
        <label>1</label>
    </ligand>
</feature>
<feature type="binding site" description="axial binding residue" evidence="8">
    <location>
        <position position="138"/>
    </location>
    <ligand>
        <name>chlorophyll b</name>
        <dbReference type="ChEBI" id="CHEBI:61721"/>
        <label>1</label>
    </ligand>
    <ligandPart>
        <name>Mg</name>
        <dbReference type="ChEBI" id="CHEBI:25107"/>
    </ligandPart>
</feature>
<evidence type="ECO:0000256" key="8">
    <source>
        <dbReference type="PIRSR" id="PIRSR601344-1"/>
    </source>
</evidence>
<comment type="function">
    <text evidence="1">The light-harvesting complex (LHC) functions as a light receptor, it captures and delivers excitation energy to photosystems with which it is closely associated. Energy is transferred from the carotenoid and chlorophyll C (or B) to chlorophyll A and the photosynthetic reaction centers where it is used to synthesize ATP and reducing power.</text>
</comment>
<dbReference type="GO" id="GO:0009507">
    <property type="term" value="C:chloroplast"/>
    <property type="evidence" value="ECO:0007669"/>
    <property type="project" value="UniProtKB-SubCell"/>
</dbReference>
<feature type="binding site" evidence="8">
    <location>
        <position position="78"/>
    </location>
    <ligand>
        <name>chlorophyll a</name>
        <dbReference type="ChEBI" id="CHEBI:58416"/>
        <label>1</label>
    </ligand>
</feature>
<feature type="binding site" evidence="8">
    <location>
        <position position="186"/>
    </location>
    <ligand>
        <name>chlorophyll a</name>
        <dbReference type="ChEBI" id="CHEBI:58416"/>
        <label>1</label>
    </ligand>
</feature>
<evidence type="ECO:0000256" key="4">
    <source>
        <dbReference type="ARBA" id="ARBA00022528"/>
    </source>
</evidence>
<evidence type="ECO:0000256" key="2">
    <source>
        <dbReference type="ARBA" id="ARBA00004229"/>
    </source>
</evidence>
<dbReference type="PANTHER" id="PTHR21649">
    <property type="entry name" value="CHLOROPHYLL A/B BINDING PROTEIN"/>
    <property type="match status" value="1"/>
</dbReference>
<keyword evidence="7" id="KW-0437">Light-harvesting polypeptide</keyword>
<evidence type="ECO:0000256" key="7">
    <source>
        <dbReference type="ARBA" id="ARBA00023243"/>
    </source>
</evidence>
<reference evidence="10" key="1">
    <citation type="submission" date="2021-01" db="EMBL/GenBank/DDBJ databases">
        <authorList>
            <person name="Corre E."/>
            <person name="Pelletier E."/>
            <person name="Niang G."/>
            <person name="Scheremetjew M."/>
            <person name="Finn R."/>
            <person name="Kale V."/>
            <person name="Holt S."/>
            <person name="Cochrane G."/>
            <person name="Meng A."/>
            <person name="Brown T."/>
            <person name="Cohen L."/>
        </authorList>
    </citation>
    <scope>NUCLEOTIDE SEQUENCE</scope>
    <source>
        <strain evidence="10">CCMP147</strain>
    </source>
</reference>
<feature type="binding site" evidence="8">
    <location>
        <position position="46"/>
    </location>
    <ligand>
        <name>chlorophyll a</name>
        <dbReference type="ChEBI" id="CHEBI:58416"/>
        <label>1</label>
    </ligand>
</feature>
<feature type="binding site" description="axial binding residue" evidence="8">
    <location>
        <position position="80"/>
    </location>
    <ligand>
        <name>chlorophyll b</name>
        <dbReference type="ChEBI" id="CHEBI:61721"/>
        <label>1</label>
    </ligand>
    <ligandPart>
        <name>Mg</name>
        <dbReference type="ChEBI" id="CHEBI:25107"/>
    </ligandPart>
</feature>
<keyword evidence="5" id="KW-0602">Photosynthesis</keyword>
<dbReference type="GO" id="GO:0009765">
    <property type="term" value="P:photosynthesis, light harvesting"/>
    <property type="evidence" value="ECO:0007669"/>
    <property type="project" value="InterPro"/>
</dbReference>
<dbReference type="GO" id="GO:0016168">
    <property type="term" value="F:chlorophyll binding"/>
    <property type="evidence" value="ECO:0007669"/>
    <property type="project" value="UniProtKB-KW"/>
</dbReference>
<evidence type="ECO:0000256" key="6">
    <source>
        <dbReference type="ARBA" id="ARBA00022640"/>
    </source>
</evidence>
<accession>A0A7R9VUS2</accession>
<evidence type="ECO:0000256" key="5">
    <source>
        <dbReference type="ARBA" id="ARBA00022531"/>
    </source>
</evidence>
<dbReference type="EMBL" id="HBED01014986">
    <property type="protein sequence ID" value="CAD8305446.1"/>
    <property type="molecule type" value="Transcribed_RNA"/>
</dbReference>
<organism evidence="10">
    <name type="scientific">Pseudictyota dubia</name>
    <dbReference type="NCBI Taxonomy" id="2749911"/>
    <lineage>
        <taxon>Eukaryota</taxon>
        <taxon>Sar</taxon>
        <taxon>Stramenopiles</taxon>
        <taxon>Ochrophyta</taxon>
        <taxon>Bacillariophyta</taxon>
        <taxon>Mediophyceae</taxon>
        <taxon>Biddulphiophycidae</taxon>
        <taxon>Eupodiscales</taxon>
        <taxon>Odontellaceae</taxon>
        <taxon>Pseudictyota</taxon>
    </lineage>
</organism>
<feature type="signal peptide" evidence="9">
    <location>
        <begin position="1"/>
        <end position="16"/>
    </location>
</feature>
<keyword evidence="8" id="KW-0148">Chlorophyll</keyword>
<dbReference type="InterPro" id="IPR001344">
    <property type="entry name" value="Chloro_AB-bd_pln"/>
</dbReference>
<keyword evidence="9" id="KW-0732">Signal</keyword>
<dbReference type="GO" id="GO:0016020">
    <property type="term" value="C:membrane"/>
    <property type="evidence" value="ECO:0007669"/>
    <property type="project" value="InterPro"/>
</dbReference>
<evidence type="ECO:0008006" key="11">
    <source>
        <dbReference type="Google" id="ProtNLM"/>
    </source>
</evidence>
<keyword evidence="4" id="KW-0150">Chloroplast</keyword>
<dbReference type="Pfam" id="PF00504">
    <property type="entry name" value="Chloroa_b-bind"/>
    <property type="match status" value="1"/>
</dbReference>
<protein>
    <recommendedName>
        <fullName evidence="11">Plastid light harvesting protein</fullName>
    </recommendedName>
</protein>
<sequence>MKVAAALPLLAVGASAFAPAPASKAATTALSAADNGLYAEVGGEKWDPLSLYGLEDAADTFPNMFPKGQFLEEAEIKHGRMSMLAWTGVWATHVGGLGLGMHIPGFPVESDWTKALGVFAAEQPAWFAGILLFIAICEGESVGHSGDNFRGMGTKTPGDMGFDPWGLKAKLSEEKQARYKVVELKNGRAAMIAMASLFAFESIPGSVPLMDVFGAQ</sequence>
<evidence type="ECO:0000313" key="10">
    <source>
        <dbReference type="EMBL" id="CAD8305446.1"/>
    </source>
</evidence>
<keyword evidence="8" id="KW-0157">Chromophore</keyword>
<comment type="similarity">
    <text evidence="3">Belongs to the fucoxanthin chlorophyll protein family.</text>
</comment>
<dbReference type="SUPFAM" id="SSF103511">
    <property type="entry name" value="Chlorophyll a-b binding protein"/>
    <property type="match status" value="1"/>
</dbReference>
<keyword evidence="6" id="KW-0934">Plastid</keyword>
<name>A0A7R9VUS2_9STRA</name>
<dbReference type="GO" id="GO:0030076">
    <property type="term" value="C:light-harvesting complex"/>
    <property type="evidence" value="ECO:0007669"/>
    <property type="project" value="UniProtKB-KW"/>
</dbReference>
<gene>
    <name evidence="10" type="ORF">TDUB1175_LOCUS7418</name>
</gene>
<comment type="subcellular location">
    <subcellularLocation>
        <location evidence="2">Plastid</location>
        <location evidence="2">Chloroplast</location>
    </subcellularLocation>
</comment>
<dbReference type="InterPro" id="IPR022796">
    <property type="entry name" value="Chloroa_b-bind"/>
</dbReference>
<dbReference type="Gene3D" id="1.10.3460.10">
    <property type="entry name" value="Chlorophyll a/b binding protein domain"/>
    <property type="match status" value="1"/>
</dbReference>
<feature type="chain" id="PRO_5031225558" description="Plastid light harvesting protein" evidence="9">
    <location>
        <begin position="17"/>
        <end position="216"/>
    </location>
</feature>